<dbReference type="RefSeq" id="WP_054018482.1">
    <property type="nucleotide sequence ID" value="NZ_BBYR01000007.1"/>
</dbReference>
<keyword evidence="7" id="KW-1185">Reference proteome</keyword>
<reference evidence="6 7" key="2">
    <citation type="journal article" date="2016" name="Science">
        <title>A bacterium that degrades and assimilates poly(ethylene terephthalate).</title>
        <authorList>
            <person name="Yoshida S."/>
            <person name="Hiraga K."/>
            <person name="Takehana T."/>
            <person name="Taniguchi I."/>
            <person name="Yamaji H."/>
            <person name="Maeda Y."/>
            <person name="Toyohara K."/>
            <person name="Miyamoto K."/>
            <person name="Kimura Y."/>
            <person name="Oda K."/>
        </authorList>
    </citation>
    <scope>NUCLEOTIDE SEQUENCE [LARGE SCALE GENOMIC DNA]</scope>
    <source>
        <strain evidence="7">NBRC 110686 / TISTR 2288 / 201-F6</strain>
    </source>
</reference>
<sequence length="306" mass="33719">MRQTNEADGPVPPLQQVDLNLLRLFDAVFRTRSVGRAALALGLSQPAASQGLTRLRLQLRDALFVRAGGGVRPTPRAERLAAAVQQALRLVEAALQEDEAFDPARAAMTLRLHLSDIGEARFLPELLAALHQRAPQARVHSRPVPHEQIAAALDGGLIDFAIGYLPSVDGTARLELLRDRYAVLVRRDHPLLRGRRLSDLRRLEVVAVRSHAETLRLVEQLGLVQRLVSAHFLALPSIVQHTDLGVVMPRAIAAGFAAQGGFAIVDHGLPPVGFTVSLHWSARFENDPAHRWMRQLLLDLFREPRG</sequence>
<dbReference type="GO" id="GO:0003700">
    <property type="term" value="F:DNA-binding transcription factor activity"/>
    <property type="evidence" value="ECO:0007669"/>
    <property type="project" value="InterPro"/>
</dbReference>
<accession>A0A0K8NVD7</accession>
<dbReference type="InterPro" id="IPR036388">
    <property type="entry name" value="WH-like_DNA-bd_sf"/>
</dbReference>
<dbReference type="GO" id="GO:0003677">
    <property type="term" value="F:DNA binding"/>
    <property type="evidence" value="ECO:0007669"/>
    <property type="project" value="UniProtKB-KW"/>
</dbReference>
<comment type="similarity">
    <text evidence="1">Belongs to the LysR transcriptional regulatory family.</text>
</comment>
<dbReference type="Proteomes" id="UP000037660">
    <property type="component" value="Unassembled WGS sequence"/>
</dbReference>
<reference evidence="7" key="1">
    <citation type="submission" date="2015-07" db="EMBL/GenBank/DDBJ databases">
        <title>Discovery of a poly(ethylene terephthalate assimilation.</title>
        <authorList>
            <person name="Yoshida S."/>
            <person name="Hiraga K."/>
            <person name="Takehana T."/>
            <person name="Taniguchi I."/>
            <person name="Yamaji H."/>
            <person name="Maeda Y."/>
            <person name="Toyohara K."/>
            <person name="Miyamoto K."/>
            <person name="Kimura Y."/>
            <person name="Oda K."/>
        </authorList>
    </citation>
    <scope>NUCLEOTIDE SEQUENCE [LARGE SCALE GENOMIC DNA]</scope>
    <source>
        <strain evidence="7">NBRC 110686 / TISTR 2288 / 201-F6</strain>
    </source>
</reference>
<dbReference type="PROSITE" id="PS50931">
    <property type="entry name" value="HTH_LYSR"/>
    <property type="match status" value="1"/>
</dbReference>
<evidence type="ECO:0000256" key="1">
    <source>
        <dbReference type="ARBA" id="ARBA00009437"/>
    </source>
</evidence>
<dbReference type="SUPFAM" id="SSF46785">
    <property type="entry name" value="Winged helix' DNA-binding domain"/>
    <property type="match status" value="1"/>
</dbReference>
<dbReference type="InterPro" id="IPR036390">
    <property type="entry name" value="WH_DNA-bd_sf"/>
</dbReference>
<dbReference type="InterPro" id="IPR050389">
    <property type="entry name" value="LysR-type_TF"/>
</dbReference>
<dbReference type="PANTHER" id="PTHR30118">
    <property type="entry name" value="HTH-TYPE TRANSCRIPTIONAL REGULATOR LEUO-RELATED"/>
    <property type="match status" value="1"/>
</dbReference>
<evidence type="ECO:0000259" key="5">
    <source>
        <dbReference type="PROSITE" id="PS50931"/>
    </source>
</evidence>
<dbReference type="AlphaFoldDB" id="A0A0K8NVD7"/>
<dbReference type="Gene3D" id="1.10.10.10">
    <property type="entry name" value="Winged helix-like DNA-binding domain superfamily/Winged helix DNA-binding domain"/>
    <property type="match status" value="1"/>
</dbReference>
<protein>
    <submittedName>
        <fullName evidence="6">Transcriptional regulator, LysR family</fullName>
    </submittedName>
</protein>
<dbReference type="Pfam" id="PF00126">
    <property type="entry name" value="HTH_1"/>
    <property type="match status" value="1"/>
</dbReference>
<keyword evidence="3" id="KW-0238">DNA-binding</keyword>
<gene>
    <name evidence="6" type="ORF">ISF6_4518</name>
</gene>
<dbReference type="PANTHER" id="PTHR30118:SF15">
    <property type="entry name" value="TRANSCRIPTIONAL REGULATORY PROTEIN"/>
    <property type="match status" value="1"/>
</dbReference>
<keyword evidence="2" id="KW-0805">Transcription regulation</keyword>
<dbReference type="EMBL" id="BBYR01000007">
    <property type="protein sequence ID" value="GAP34343.1"/>
    <property type="molecule type" value="Genomic_DNA"/>
</dbReference>
<evidence type="ECO:0000313" key="7">
    <source>
        <dbReference type="Proteomes" id="UP000037660"/>
    </source>
</evidence>
<name>A0A0K8NVD7_PISS1</name>
<feature type="domain" description="HTH lysR-type" evidence="5">
    <location>
        <begin position="17"/>
        <end position="74"/>
    </location>
</feature>
<dbReference type="Pfam" id="PF03466">
    <property type="entry name" value="LysR_substrate"/>
    <property type="match status" value="1"/>
</dbReference>
<dbReference type="SUPFAM" id="SSF53850">
    <property type="entry name" value="Periplasmic binding protein-like II"/>
    <property type="match status" value="1"/>
</dbReference>
<proteinExistence type="inferred from homology"/>
<evidence type="ECO:0000256" key="2">
    <source>
        <dbReference type="ARBA" id="ARBA00023015"/>
    </source>
</evidence>
<dbReference type="OrthoDB" id="8583877at2"/>
<dbReference type="InterPro" id="IPR005119">
    <property type="entry name" value="LysR_subst-bd"/>
</dbReference>
<keyword evidence="4" id="KW-0804">Transcription</keyword>
<evidence type="ECO:0000256" key="4">
    <source>
        <dbReference type="ARBA" id="ARBA00023163"/>
    </source>
</evidence>
<dbReference type="InterPro" id="IPR000847">
    <property type="entry name" value="LysR_HTH_N"/>
</dbReference>
<dbReference type="Gene3D" id="3.40.190.10">
    <property type="entry name" value="Periplasmic binding protein-like II"/>
    <property type="match status" value="2"/>
</dbReference>
<comment type="caution">
    <text evidence="6">The sequence shown here is derived from an EMBL/GenBank/DDBJ whole genome shotgun (WGS) entry which is preliminary data.</text>
</comment>
<evidence type="ECO:0000313" key="6">
    <source>
        <dbReference type="EMBL" id="GAP34343.1"/>
    </source>
</evidence>
<organism evidence="6 7">
    <name type="scientific">Piscinibacter sakaiensis</name>
    <name type="common">Ideonella sakaiensis</name>
    <dbReference type="NCBI Taxonomy" id="1547922"/>
    <lineage>
        <taxon>Bacteria</taxon>
        <taxon>Pseudomonadati</taxon>
        <taxon>Pseudomonadota</taxon>
        <taxon>Betaproteobacteria</taxon>
        <taxon>Burkholderiales</taxon>
        <taxon>Sphaerotilaceae</taxon>
        <taxon>Piscinibacter</taxon>
    </lineage>
</organism>
<evidence type="ECO:0000256" key="3">
    <source>
        <dbReference type="ARBA" id="ARBA00023125"/>
    </source>
</evidence>
<dbReference type="STRING" id="1547922.ISF6_4518"/>